<dbReference type="EnsemblPlants" id="LPERR08G09920.1">
    <property type="protein sequence ID" value="LPERR08G09920.1"/>
    <property type="gene ID" value="LPERR08G09920"/>
</dbReference>
<evidence type="ECO:0000313" key="3">
    <source>
        <dbReference type="Proteomes" id="UP000032180"/>
    </source>
</evidence>
<reference evidence="3" key="2">
    <citation type="submission" date="2013-12" db="EMBL/GenBank/DDBJ databases">
        <authorList>
            <person name="Yu Y."/>
            <person name="Lee S."/>
            <person name="de Baynast K."/>
            <person name="Wissotski M."/>
            <person name="Liu L."/>
            <person name="Talag J."/>
            <person name="Goicoechea J."/>
            <person name="Angelova A."/>
            <person name="Jetty R."/>
            <person name="Kudrna D."/>
            <person name="Golser W."/>
            <person name="Rivera L."/>
            <person name="Zhang J."/>
            <person name="Wing R."/>
        </authorList>
    </citation>
    <scope>NUCLEOTIDE SEQUENCE</scope>
</reference>
<dbReference type="Gramene" id="LPERR08G09920.1">
    <property type="protein sequence ID" value="LPERR08G09920.1"/>
    <property type="gene ID" value="LPERR08G09920"/>
</dbReference>
<evidence type="ECO:0000256" key="1">
    <source>
        <dbReference type="SAM" id="MobiDB-lite"/>
    </source>
</evidence>
<feature type="compositionally biased region" description="Polar residues" evidence="1">
    <location>
        <begin position="26"/>
        <end position="48"/>
    </location>
</feature>
<feature type="region of interest" description="Disordered" evidence="1">
    <location>
        <begin position="26"/>
        <end position="61"/>
    </location>
</feature>
<organism evidence="2 3">
    <name type="scientific">Leersia perrieri</name>
    <dbReference type="NCBI Taxonomy" id="77586"/>
    <lineage>
        <taxon>Eukaryota</taxon>
        <taxon>Viridiplantae</taxon>
        <taxon>Streptophyta</taxon>
        <taxon>Embryophyta</taxon>
        <taxon>Tracheophyta</taxon>
        <taxon>Spermatophyta</taxon>
        <taxon>Magnoliopsida</taxon>
        <taxon>Liliopsida</taxon>
        <taxon>Poales</taxon>
        <taxon>Poaceae</taxon>
        <taxon>BOP clade</taxon>
        <taxon>Oryzoideae</taxon>
        <taxon>Oryzeae</taxon>
        <taxon>Oryzinae</taxon>
        <taxon>Leersia</taxon>
    </lineage>
</organism>
<sequence length="116" mass="12532">MSSYSGRSEIGVLAQKGTKYYGTTYEANNSQSTASSHYNGLEKSTTTGRMPARQYSGSKPADQYYYSSISSSQTKKLGGGGANSSEQKLSLNMRNFIVLERQGHDNKEVPAAQGLT</sequence>
<proteinExistence type="predicted"/>
<dbReference type="Proteomes" id="UP000032180">
    <property type="component" value="Chromosome 8"/>
</dbReference>
<dbReference type="HOGENOM" id="CLU_158230_0_0_1"/>
<accession>A0A0D9X719</accession>
<evidence type="ECO:0000313" key="2">
    <source>
        <dbReference type="EnsemblPlants" id="LPERR08G09920.1"/>
    </source>
</evidence>
<reference evidence="2 3" key="1">
    <citation type="submission" date="2012-08" db="EMBL/GenBank/DDBJ databases">
        <title>Oryza genome evolution.</title>
        <authorList>
            <person name="Wing R.A."/>
        </authorList>
    </citation>
    <scope>NUCLEOTIDE SEQUENCE</scope>
</reference>
<name>A0A0D9X719_9ORYZ</name>
<dbReference type="AlphaFoldDB" id="A0A0D9X719"/>
<keyword evidence="3" id="KW-1185">Reference proteome</keyword>
<reference evidence="2" key="3">
    <citation type="submission" date="2015-04" db="UniProtKB">
        <authorList>
            <consortium name="EnsemblPlants"/>
        </authorList>
    </citation>
    <scope>IDENTIFICATION</scope>
</reference>
<protein>
    <submittedName>
        <fullName evidence="2">Uncharacterized protein</fullName>
    </submittedName>
</protein>